<dbReference type="Proteomes" id="UP000198891">
    <property type="component" value="Unassembled WGS sequence"/>
</dbReference>
<dbReference type="PANTHER" id="PTHR30032">
    <property type="entry name" value="N-ACETYLMURAMOYL-L-ALANINE AMIDASE-RELATED"/>
    <property type="match status" value="1"/>
</dbReference>
<dbReference type="OrthoDB" id="7210788at2"/>
<evidence type="ECO:0000256" key="1">
    <source>
        <dbReference type="SAM" id="SignalP"/>
    </source>
</evidence>
<name>A0A1H3N0J9_9MICO</name>
<keyword evidence="3" id="KW-1185">Reference proteome</keyword>
<sequence>MKTHHPIRSRTGAALATGVTAALALSAVSATPALAADPTPAAVSGAVFTWGLSDEAGSKAFGPGYNFLSAGTIAKTSAGDVISQAEWLAQAGNTTIQKKQADGGYATSTWAGLSTDSTGAALTTGGKPSDNRVSIASGTGTADAAADDADISWTGDFTVAFYSGLTQYSVSNPHLVLDNGSGTITATLSGYGTSMENPDEFTSLPATEVTLADLTGVDVTQTGFSVDPEYLGVSITTPEGAAPQVTTGDSWGAFPQSFVDFQGLTGQSSYWYSSGGSSDAGKVALPISVTLSGAPTITVSKTTGLDPATDVVTVTGSGFVPNAPATSGSRPPLAGKFGGVYVAFGTFLDAWKPSEGVPSSARKTFSTKWAIDAADVQSVGGAAAGAVPINPDGSFSVQLTVQKDFTGALAAGNYGIYTYPGSGAVYAPFETYTPLSFELPDAARIEGADRYDVAVKISQTSHPANSDTVYIANGAGFPDALSAAPAAASDDAPLLLTPPDQLLPVVSEEIKRLAPKTIVVVGGPNSVSPAVFSTLQSLAGESAIRIGGADRYEASRNVVDYAFGETGATSAYLATGTNFPDALSASAAGGSSGAPVLLVYGAAAAADVATKATLDDLGVTTLKIAGGPNSVSPGIESSLAAVAPVTRLSGADRFEASIAINRDAFTRADDVFIATGLNFPDALAGAALAASSTAPLYVVPSTCVPQAALDDIAALNPDRVTLLGGPASLSPAVQSLTACAP</sequence>
<dbReference type="Gene3D" id="2.60.40.230">
    <property type="entry name" value="Neocarzinostatin-like"/>
    <property type="match status" value="1"/>
</dbReference>
<gene>
    <name evidence="2" type="ORF">SAMN05216554_1637</name>
</gene>
<keyword evidence="1" id="KW-0732">Signal</keyword>
<dbReference type="Gene3D" id="3.40.50.12090">
    <property type="match status" value="1"/>
</dbReference>
<feature type="chain" id="PRO_5011776638" evidence="1">
    <location>
        <begin position="36"/>
        <end position="741"/>
    </location>
</feature>
<dbReference type="EMBL" id="FNPZ01000001">
    <property type="protein sequence ID" value="SDY82284.1"/>
    <property type="molecule type" value="Genomic_DNA"/>
</dbReference>
<evidence type="ECO:0000313" key="3">
    <source>
        <dbReference type="Proteomes" id="UP000198891"/>
    </source>
</evidence>
<protein>
    <submittedName>
        <fullName evidence="2">Putative cell wall binding repeat 2</fullName>
    </submittedName>
</protein>
<reference evidence="2 3" key="1">
    <citation type="submission" date="2016-10" db="EMBL/GenBank/DDBJ databases">
        <authorList>
            <person name="de Groot N.N."/>
        </authorList>
    </citation>
    <scope>NUCLEOTIDE SEQUENCE [LARGE SCALE GENOMIC DNA]</scope>
    <source>
        <strain evidence="2 3">CGMCC 4.3491</strain>
    </source>
</reference>
<dbReference type="AlphaFoldDB" id="A0A1H3N0J9"/>
<dbReference type="PANTHER" id="PTHR30032:SF8">
    <property type="entry name" value="GERMINATION-SPECIFIC N-ACETYLMURAMOYL-L-ALANINE AMIDASE"/>
    <property type="match status" value="1"/>
</dbReference>
<proteinExistence type="predicted"/>
<dbReference type="RefSeq" id="WP_092551175.1">
    <property type="nucleotide sequence ID" value="NZ_FNPZ01000001.1"/>
</dbReference>
<evidence type="ECO:0000313" key="2">
    <source>
        <dbReference type="EMBL" id="SDY82284.1"/>
    </source>
</evidence>
<dbReference type="Pfam" id="PF04122">
    <property type="entry name" value="CW_binding_2"/>
    <property type="match status" value="3"/>
</dbReference>
<dbReference type="STRING" id="381665.SAMN05216554_1637"/>
<dbReference type="InterPro" id="IPR007253">
    <property type="entry name" value="Cell_wall-bd_2"/>
</dbReference>
<dbReference type="InterPro" id="IPR051922">
    <property type="entry name" value="Bact_Sporulation_Assoc"/>
</dbReference>
<organism evidence="2 3">
    <name type="scientific">Herbiconiux ginsengi</name>
    <dbReference type="NCBI Taxonomy" id="381665"/>
    <lineage>
        <taxon>Bacteria</taxon>
        <taxon>Bacillati</taxon>
        <taxon>Actinomycetota</taxon>
        <taxon>Actinomycetes</taxon>
        <taxon>Micrococcales</taxon>
        <taxon>Microbacteriaceae</taxon>
        <taxon>Herbiconiux</taxon>
    </lineage>
</organism>
<feature type="signal peptide" evidence="1">
    <location>
        <begin position="1"/>
        <end position="35"/>
    </location>
</feature>
<accession>A0A1H3N0J9</accession>